<protein>
    <submittedName>
        <fullName evidence="2">Uncharacterized protein</fullName>
    </submittedName>
</protein>
<name>A0AAW0A4Z8_9AGAR</name>
<comment type="caution">
    <text evidence="2">The sequence shown here is derived from an EMBL/GenBank/DDBJ whole genome shotgun (WGS) entry which is preliminary data.</text>
</comment>
<feature type="region of interest" description="Disordered" evidence="1">
    <location>
        <begin position="87"/>
        <end position="126"/>
    </location>
</feature>
<dbReference type="AlphaFoldDB" id="A0AAW0A4Z8"/>
<evidence type="ECO:0000256" key="1">
    <source>
        <dbReference type="SAM" id="MobiDB-lite"/>
    </source>
</evidence>
<accession>A0AAW0A4Z8</accession>
<keyword evidence="3" id="KW-1185">Reference proteome</keyword>
<reference evidence="2 3" key="1">
    <citation type="journal article" date="2024" name="J Genomics">
        <title>Draft genome sequencing and assembly of Favolaschia claudopus CIRM-BRFM 2984 isolated from oak limbs.</title>
        <authorList>
            <person name="Navarro D."/>
            <person name="Drula E."/>
            <person name="Chaduli D."/>
            <person name="Cazenave R."/>
            <person name="Ahrendt S."/>
            <person name="Wang J."/>
            <person name="Lipzen A."/>
            <person name="Daum C."/>
            <person name="Barry K."/>
            <person name="Grigoriev I.V."/>
            <person name="Favel A."/>
            <person name="Rosso M.N."/>
            <person name="Martin F."/>
        </authorList>
    </citation>
    <scope>NUCLEOTIDE SEQUENCE [LARGE SCALE GENOMIC DNA]</scope>
    <source>
        <strain evidence="2 3">CIRM-BRFM 2984</strain>
    </source>
</reference>
<evidence type="ECO:0000313" key="3">
    <source>
        <dbReference type="Proteomes" id="UP001362999"/>
    </source>
</evidence>
<proteinExistence type="predicted"/>
<dbReference type="Proteomes" id="UP001362999">
    <property type="component" value="Unassembled WGS sequence"/>
</dbReference>
<evidence type="ECO:0000313" key="2">
    <source>
        <dbReference type="EMBL" id="KAK7001218.1"/>
    </source>
</evidence>
<organism evidence="2 3">
    <name type="scientific">Favolaschia claudopus</name>
    <dbReference type="NCBI Taxonomy" id="2862362"/>
    <lineage>
        <taxon>Eukaryota</taxon>
        <taxon>Fungi</taxon>
        <taxon>Dikarya</taxon>
        <taxon>Basidiomycota</taxon>
        <taxon>Agaricomycotina</taxon>
        <taxon>Agaricomycetes</taxon>
        <taxon>Agaricomycetidae</taxon>
        <taxon>Agaricales</taxon>
        <taxon>Marasmiineae</taxon>
        <taxon>Mycenaceae</taxon>
        <taxon>Favolaschia</taxon>
    </lineage>
</organism>
<gene>
    <name evidence="2" type="ORF">R3P38DRAFT_2559285</name>
</gene>
<sequence length="236" mass="26202">MPPKKLDIWDYFHEGGIQNTAHKRAYCLGCLEQHRPTDIIDVDMDQDMDSARQAPQMASTDWIDAAIPLVKSVLGVKGPMAAHLTSCPHASADAKKEAKAVQGSNKRSRDESAESSAKPSKKHASFLAVEKKMKQPELKVFKGLDIPFNDAQAEMVQTQFLRATVSANLPFLWTTDPEVIKLFLMFRSRATEVMPSDAVLSGRLLDESATRVDTSVKVELGTKEAFYTDFFAQKGR</sequence>
<dbReference type="EMBL" id="JAWWNJ010000084">
    <property type="protein sequence ID" value="KAK7001218.1"/>
    <property type="molecule type" value="Genomic_DNA"/>
</dbReference>